<evidence type="ECO:0000313" key="3">
    <source>
        <dbReference type="Proteomes" id="UP000572377"/>
    </source>
</evidence>
<dbReference type="SUPFAM" id="SSF50475">
    <property type="entry name" value="FMN-binding split barrel"/>
    <property type="match status" value="1"/>
</dbReference>
<dbReference type="Proteomes" id="UP000572377">
    <property type="component" value="Unassembled WGS sequence"/>
</dbReference>
<evidence type="ECO:0000256" key="1">
    <source>
        <dbReference type="SAM" id="MobiDB-lite"/>
    </source>
</evidence>
<dbReference type="PANTHER" id="PTHR34071">
    <property type="entry name" value="5-NITROIMIDAZOLE ANTIBIOTICS RESISTANCE PROTEIN, NIMA-FAMILY-RELATED PROTEIN-RELATED"/>
    <property type="match status" value="1"/>
</dbReference>
<protein>
    <submittedName>
        <fullName evidence="2">Pyridoxamine 5'-phosphate oxidase family protein</fullName>
    </submittedName>
</protein>
<accession>A0A849L2C7</accession>
<dbReference type="EMBL" id="JABFBC010000001">
    <property type="protein sequence ID" value="NNU80429.1"/>
    <property type="molecule type" value="Genomic_DNA"/>
</dbReference>
<dbReference type="Pfam" id="PF12900">
    <property type="entry name" value="Pyridox_ox_2"/>
    <property type="match status" value="1"/>
</dbReference>
<dbReference type="Gene3D" id="2.30.110.10">
    <property type="entry name" value="Electron Transport, Fmn-binding Protein, Chain A"/>
    <property type="match status" value="1"/>
</dbReference>
<comment type="caution">
    <text evidence="2">The sequence shown here is derived from an EMBL/GenBank/DDBJ whole genome shotgun (WGS) entry which is preliminary data.</text>
</comment>
<evidence type="ECO:0000313" key="2">
    <source>
        <dbReference type="EMBL" id="NNU80429.1"/>
    </source>
</evidence>
<keyword evidence="3" id="KW-1185">Reference proteome</keyword>
<dbReference type="InterPro" id="IPR024747">
    <property type="entry name" value="Pyridox_Oxase-rel"/>
</dbReference>
<dbReference type="AlphaFoldDB" id="A0A849L2C7"/>
<gene>
    <name evidence="2" type="ORF">HMH01_08245</name>
</gene>
<dbReference type="InterPro" id="IPR012349">
    <property type="entry name" value="Split_barrel_FMN-bd"/>
</dbReference>
<reference evidence="2 3" key="1">
    <citation type="submission" date="2020-05" db="EMBL/GenBank/DDBJ databases">
        <title>Gimesia benthica sp. nov., a novel planctomycete isolated from a deep-sea water sample of the Northwest Indian Ocean.</title>
        <authorList>
            <person name="Wang J."/>
            <person name="Ruan C."/>
            <person name="Song L."/>
            <person name="Zhu Y."/>
            <person name="Li A."/>
            <person name="Zheng X."/>
            <person name="Wang L."/>
            <person name="Lu Z."/>
            <person name="Huang Y."/>
            <person name="Du W."/>
            <person name="Zhou Y."/>
            <person name="Huang L."/>
            <person name="Dai X."/>
        </authorList>
    </citation>
    <scope>NUCLEOTIDE SEQUENCE [LARGE SCALE GENOMIC DNA]</scope>
    <source>
        <strain evidence="2 3">YYQ-30</strain>
    </source>
</reference>
<feature type="region of interest" description="Disordered" evidence="1">
    <location>
        <begin position="194"/>
        <end position="216"/>
    </location>
</feature>
<name>A0A849L2C7_9RHOB</name>
<organism evidence="2 3">
    <name type="scientific">Halovulum dunhuangense</name>
    <dbReference type="NCBI Taxonomy" id="1505036"/>
    <lineage>
        <taxon>Bacteria</taxon>
        <taxon>Pseudomonadati</taxon>
        <taxon>Pseudomonadota</taxon>
        <taxon>Alphaproteobacteria</taxon>
        <taxon>Rhodobacterales</taxon>
        <taxon>Paracoccaceae</taxon>
        <taxon>Halovulum</taxon>
    </lineage>
</organism>
<dbReference type="RefSeq" id="WP_171324186.1">
    <property type="nucleotide sequence ID" value="NZ_JABFBC010000001.1"/>
</dbReference>
<proteinExistence type="predicted"/>
<dbReference type="PANTHER" id="PTHR34071:SF2">
    <property type="entry name" value="FLAVIN-NUCLEOTIDE-BINDING PROTEIN"/>
    <property type="match status" value="1"/>
</dbReference>
<sequence length="216" mass="22788">MTDQPRFNRARNTKRALYDEATVHAILDAGMVGHVGFVAEGRPMVMPMAYARGPGCIWLHGASKARIVTLARGMPLSMTVTLLDGIVAARSGFHHSVNYRSAVVHGKGRAVTDPAELDTALQAITEHLLPGRQAEIRPMTAQERKATGVVALTIEAASAKIRSGPPVDEAGDHGLGLWGGVVPVVTALGRGIPDGHTPGDVAEPRSVGRARARFAT</sequence>